<feature type="domain" description="MADS-box" evidence="8">
    <location>
        <begin position="1"/>
        <end position="50"/>
    </location>
</feature>
<dbReference type="Pfam" id="PF00319">
    <property type="entry name" value="SRF-TF"/>
    <property type="match status" value="1"/>
</dbReference>
<dbReference type="GO" id="GO:0000981">
    <property type="term" value="F:DNA-binding transcription factor activity, RNA polymerase II-specific"/>
    <property type="evidence" value="ECO:0007669"/>
    <property type="project" value="InterPro"/>
</dbReference>
<sequence>MTRKKVTLAYISNDAERKASYKKRKKGLIKKVSELSTLCGVDACAIIYSQYDPEPEVWPSPLGAQAILARFRKLSEMDQGRKMVNQESFTRQRIKKAADQLRRLQKENKCRELEGFMFQCINGTLTLDNFNLPDSSEMGWVINQTLRDIKSKMEVKMTDQRRRQAAPPPPPPPPPQLPPPADLVAEENMECFPWNLVQSPTGAGAGGLEGGGLGWDAGMVLPYPYIFNHSSSTPQSGNYDRIHFNN</sequence>
<keyword evidence="2" id="KW-0805">Transcription regulation</keyword>
<dbReference type="InterPro" id="IPR036879">
    <property type="entry name" value="TF_MADSbox_sf"/>
</dbReference>
<evidence type="ECO:0000313" key="10">
    <source>
        <dbReference type="Proteomes" id="UP001190926"/>
    </source>
</evidence>
<evidence type="ECO:0000256" key="1">
    <source>
        <dbReference type="ARBA" id="ARBA00004123"/>
    </source>
</evidence>
<comment type="subcellular location">
    <subcellularLocation>
        <location evidence="1">Nucleus</location>
    </subcellularLocation>
</comment>
<reference evidence="9 10" key="1">
    <citation type="journal article" date="2021" name="Nat. Commun.">
        <title>Incipient diploidization of the medicinal plant Perilla within 10,000 years.</title>
        <authorList>
            <person name="Zhang Y."/>
            <person name="Shen Q."/>
            <person name="Leng L."/>
            <person name="Zhang D."/>
            <person name="Chen S."/>
            <person name="Shi Y."/>
            <person name="Ning Z."/>
            <person name="Chen S."/>
        </authorList>
    </citation>
    <scope>NUCLEOTIDE SEQUENCE [LARGE SCALE GENOMIC DNA]</scope>
    <source>
        <strain evidence="10">cv. PC099</strain>
    </source>
</reference>
<dbReference type="GO" id="GO:0000978">
    <property type="term" value="F:RNA polymerase II cis-regulatory region sequence-specific DNA binding"/>
    <property type="evidence" value="ECO:0007669"/>
    <property type="project" value="TreeGrafter"/>
</dbReference>
<dbReference type="AlphaFoldDB" id="A0AAD4J923"/>
<feature type="compositionally biased region" description="Pro residues" evidence="7">
    <location>
        <begin position="166"/>
        <end position="181"/>
    </location>
</feature>
<dbReference type="PROSITE" id="PS50066">
    <property type="entry name" value="MADS_BOX_2"/>
    <property type="match status" value="1"/>
</dbReference>
<dbReference type="FunFam" id="3.40.1810.10:FF:000018">
    <property type="entry name" value="agamous-like MADS-box protein AGL80"/>
    <property type="match status" value="1"/>
</dbReference>
<dbReference type="PANTHER" id="PTHR11945:SF387">
    <property type="entry name" value="AGAMOUS-LIKE MADS-BOX PROTEIN AGL80"/>
    <property type="match status" value="1"/>
</dbReference>
<keyword evidence="5" id="KW-0539">Nucleus</keyword>
<feature type="coiled-coil region" evidence="6">
    <location>
        <begin position="87"/>
        <end position="114"/>
    </location>
</feature>
<name>A0AAD4J923_PERFH</name>
<proteinExistence type="predicted"/>
<evidence type="ECO:0000256" key="3">
    <source>
        <dbReference type="ARBA" id="ARBA00023125"/>
    </source>
</evidence>
<dbReference type="InterPro" id="IPR002100">
    <property type="entry name" value="TF_MADSbox"/>
</dbReference>
<keyword evidence="3" id="KW-0238">DNA-binding</keyword>
<dbReference type="InterPro" id="IPR033897">
    <property type="entry name" value="SRF-like_MADS-box"/>
</dbReference>
<evidence type="ECO:0000256" key="4">
    <source>
        <dbReference type="ARBA" id="ARBA00023163"/>
    </source>
</evidence>
<dbReference type="Proteomes" id="UP001190926">
    <property type="component" value="Unassembled WGS sequence"/>
</dbReference>
<evidence type="ECO:0000256" key="7">
    <source>
        <dbReference type="SAM" id="MobiDB-lite"/>
    </source>
</evidence>
<dbReference type="Gene3D" id="3.40.1810.10">
    <property type="entry name" value="Transcription factor, MADS-box"/>
    <property type="match status" value="1"/>
</dbReference>
<evidence type="ECO:0000256" key="5">
    <source>
        <dbReference type="ARBA" id="ARBA00023242"/>
    </source>
</evidence>
<evidence type="ECO:0000313" key="9">
    <source>
        <dbReference type="EMBL" id="KAH6829438.1"/>
    </source>
</evidence>
<dbReference type="GO" id="GO:0046983">
    <property type="term" value="F:protein dimerization activity"/>
    <property type="evidence" value="ECO:0007669"/>
    <property type="project" value="InterPro"/>
</dbReference>
<comment type="caution">
    <text evidence="9">The sequence shown here is derived from an EMBL/GenBank/DDBJ whole genome shotgun (WGS) entry which is preliminary data.</text>
</comment>
<dbReference type="GO" id="GO:0045944">
    <property type="term" value="P:positive regulation of transcription by RNA polymerase II"/>
    <property type="evidence" value="ECO:0007669"/>
    <property type="project" value="InterPro"/>
</dbReference>
<dbReference type="GO" id="GO:0005634">
    <property type="term" value="C:nucleus"/>
    <property type="evidence" value="ECO:0007669"/>
    <property type="project" value="UniProtKB-SubCell"/>
</dbReference>
<dbReference type="SUPFAM" id="SSF55455">
    <property type="entry name" value="SRF-like"/>
    <property type="match status" value="1"/>
</dbReference>
<dbReference type="EMBL" id="SDAM02000108">
    <property type="protein sequence ID" value="KAH6829438.1"/>
    <property type="molecule type" value="Genomic_DNA"/>
</dbReference>
<accession>A0AAD4J923</accession>
<gene>
    <name evidence="9" type="ORF">C2S53_011481</name>
</gene>
<dbReference type="PANTHER" id="PTHR11945">
    <property type="entry name" value="MADS BOX PROTEIN"/>
    <property type="match status" value="1"/>
</dbReference>
<dbReference type="PRINTS" id="PR00404">
    <property type="entry name" value="MADSDOMAIN"/>
</dbReference>
<dbReference type="CDD" id="cd00266">
    <property type="entry name" value="MADS_SRF_like"/>
    <property type="match status" value="1"/>
</dbReference>
<feature type="region of interest" description="Disordered" evidence="7">
    <location>
        <begin position="156"/>
        <end position="182"/>
    </location>
</feature>
<evidence type="ECO:0000259" key="8">
    <source>
        <dbReference type="PROSITE" id="PS50066"/>
    </source>
</evidence>
<dbReference type="SMART" id="SM00432">
    <property type="entry name" value="MADS"/>
    <property type="match status" value="1"/>
</dbReference>
<keyword evidence="6" id="KW-0175">Coiled coil</keyword>
<evidence type="ECO:0000256" key="2">
    <source>
        <dbReference type="ARBA" id="ARBA00023015"/>
    </source>
</evidence>
<keyword evidence="10" id="KW-1185">Reference proteome</keyword>
<protein>
    <submittedName>
        <fullName evidence="9">AGAMOUS-like 80</fullName>
    </submittedName>
</protein>
<keyword evidence="4" id="KW-0804">Transcription</keyword>
<organism evidence="9 10">
    <name type="scientific">Perilla frutescens var. hirtella</name>
    <name type="common">Perilla citriodora</name>
    <name type="synonym">Perilla setoyensis</name>
    <dbReference type="NCBI Taxonomy" id="608512"/>
    <lineage>
        <taxon>Eukaryota</taxon>
        <taxon>Viridiplantae</taxon>
        <taxon>Streptophyta</taxon>
        <taxon>Embryophyta</taxon>
        <taxon>Tracheophyta</taxon>
        <taxon>Spermatophyta</taxon>
        <taxon>Magnoliopsida</taxon>
        <taxon>eudicotyledons</taxon>
        <taxon>Gunneridae</taxon>
        <taxon>Pentapetalae</taxon>
        <taxon>asterids</taxon>
        <taxon>lamiids</taxon>
        <taxon>Lamiales</taxon>
        <taxon>Lamiaceae</taxon>
        <taxon>Nepetoideae</taxon>
        <taxon>Elsholtzieae</taxon>
        <taxon>Perilla</taxon>
    </lineage>
</organism>
<evidence type="ECO:0000256" key="6">
    <source>
        <dbReference type="SAM" id="Coils"/>
    </source>
</evidence>